<dbReference type="InterPro" id="IPR029063">
    <property type="entry name" value="SAM-dependent_MTases_sf"/>
</dbReference>
<feature type="domain" description="Methyltransferase type 12" evidence="1">
    <location>
        <begin position="63"/>
        <end position="95"/>
    </location>
</feature>
<evidence type="ECO:0000259" key="1">
    <source>
        <dbReference type="Pfam" id="PF08242"/>
    </source>
</evidence>
<organism evidence="2 3">
    <name type="scientific">Phaeosphaeria nodorum (strain SN15 / ATCC MYA-4574 / FGSC 10173)</name>
    <name type="common">Glume blotch fungus</name>
    <name type="synonym">Parastagonospora nodorum</name>
    <dbReference type="NCBI Taxonomy" id="321614"/>
    <lineage>
        <taxon>Eukaryota</taxon>
        <taxon>Fungi</taxon>
        <taxon>Dikarya</taxon>
        <taxon>Ascomycota</taxon>
        <taxon>Pezizomycotina</taxon>
        <taxon>Dothideomycetes</taxon>
        <taxon>Pleosporomycetidae</taxon>
        <taxon>Pleosporales</taxon>
        <taxon>Pleosporineae</taxon>
        <taxon>Phaeosphaeriaceae</taxon>
        <taxon>Parastagonospora</taxon>
    </lineage>
</organism>
<dbReference type="SUPFAM" id="SSF53335">
    <property type="entry name" value="S-adenosyl-L-methionine-dependent methyltransferases"/>
    <property type="match status" value="1"/>
</dbReference>
<dbReference type="AlphaFoldDB" id="Q0UYL8"/>
<dbReference type="HOGENOM" id="CLU_010595_2_1_1"/>
<dbReference type="RefSeq" id="XP_001793727.1">
    <property type="nucleotide sequence ID" value="XM_001793675.1"/>
</dbReference>
<evidence type="ECO:0000313" key="3">
    <source>
        <dbReference type="Proteomes" id="UP000001055"/>
    </source>
</evidence>
<proteinExistence type="predicted"/>
<dbReference type="InParanoid" id="Q0UYL8"/>
<dbReference type="Pfam" id="PF08242">
    <property type="entry name" value="Methyltransf_12"/>
    <property type="match status" value="1"/>
</dbReference>
<reference evidence="3" key="1">
    <citation type="journal article" date="2007" name="Plant Cell">
        <title>Dothideomycete-plant interactions illuminated by genome sequencing and EST analysis of the wheat pathogen Stagonospora nodorum.</title>
        <authorList>
            <person name="Hane J.K."/>
            <person name="Lowe R.G."/>
            <person name="Solomon P.S."/>
            <person name="Tan K.C."/>
            <person name="Schoch C.L."/>
            <person name="Spatafora J.W."/>
            <person name="Crous P.W."/>
            <person name="Kodira C."/>
            <person name="Birren B.W."/>
            <person name="Galagan J.E."/>
            <person name="Torriani S.F."/>
            <person name="McDonald B.A."/>
            <person name="Oliver R.P."/>
        </authorList>
    </citation>
    <scope>NUCLEOTIDE SEQUENCE [LARGE SCALE GENOMIC DNA]</scope>
    <source>
        <strain evidence="3">SN15 / ATCC MYA-4574 / FGSC 10173</strain>
    </source>
</reference>
<dbReference type="InterPro" id="IPR013217">
    <property type="entry name" value="Methyltransf_12"/>
</dbReference>
<dbReference type="Proteomes" id="UP000001055">
    <property type="component" value="Unassembled WGS sequence"/>
</dbReference>
<name>Q0UYL8_PHANO</name>
<dbReference type="OMA" id="WRAFGEY"/>
<protein>
    <recommendedName>
        <fullName evidence="1">Methyltransferase type 12 domain-containing protein</fullName>
    </recommendedName>
</protein>
<dbReference type="EMBL" id="CH445328">
    <property type="protein sequence ID" value="EAT89877.1"/>
    <property type="molecule type" value="Genomic_DNA"/>
</dbReference>
<gene>
    <name evidence="2" type="ORF">SNOG_03146</name>
</gene>
<dbReference type="KEGG" id="pno:SNOG_03146"/>
<dbReference type="GO" id="GO:0008168">
    <property type="term" value="F:methyltransferase activity"/>
    <property type="evidence" value="ECO:0000318"/>
    <property type="project" value="GO_Central"/>
</dbReference>
<dbReference type="Gene3D" id="3.40.50.150">
    <property type="entry name" value="Vaccinia Virus protein VP39"/>
    <property type="match status" value="1"/>
</dbReference>
<dbReference type="eggNOG" id="ENOG502STQS">
    <property type="taxonomic scope" value="Eukaryota"/>
</dbReference>
<evidence type="ECO:0000313" key="2">
    <source>
        <dbReference type="EMBL" id="EAT89877.1"/>
    </source>
</evidence>
<sequence length="214" mass="24110">MASTFETSLGPERSYHNTKSAYILPNDKPEHDRLEAQSKCIFELMGKRIIHAPLSATNVHKALDIGCGTGIVTHEIASQFPDAQVYGLDLSPVPNIREKLPNIETKGLESLCGEKLPRWFVEAGLEDVQIKRYMLPMGQWEGMTEAERKFGEHYPIGIGASMLVSMRKLGQGQNEVSQEDIEKGVEGANKVKQEWQKYRGFFWVYAVCGRKPVR</sequence>
<accession>Q0UYL8</accession>
<dbReference type="GeneID" id="5970584"/>
<dbReference type="CDD" id="cd02440">
    <property type="entry name" value="AdoMet_MTases"/>
    <property type="match status" value="1"/>
</dbReference>
<dbReference type="VEuPathDB" id="FungiDB:JI435_031460"/>